<reference evidence="1" key="2">
    <citation type="journal article" date="2021" name="PeerJ">
        <title>Extensive microbial diversity within the chicken gut microbiome revealed by metagenomics and culture.</title>
        <authorList>
            <person name="Gilroy R."/>
            <person name="Ravi A."/>
            <person name="Getino M."/>
            <person name="Pursley I."/>
            <person name="Horton D.L."/>
            <person name="Alikhan N.F."/>
            <person name="Baker D."/>
            <person name="Gharbi K."/>
            <person name="Hall N."/>
            <person name="Watson M."/>
            <person name="Adriaenssens E.M."/>
            <person name="Foster-Nyarko E."/>
            <person name="Jarju S."/>
            <person name="Secka A."/>
            <person name="Antonio M."/>
            <person name="Oren A."/>
            <person name="Chaudhuri R.R."/>
            <person name="La Ragione R."/>
            <person name="Hildebrand F."/>
            <person name="Pallen M.J."/>
        </authorList>
    </citation>
    <scope>NUCLEOTIDE SEQUENCE</scope>
    <source>
        <strain evidence="1">B1-15692</strain>
    </source>
</reference>
<gene>
    <name evidence="1" type="ORF">IAB99_07070</name>
</gene>
<evidence type="ECO:0000313" key="1">
    <source>
        <dbReference type="EMBL" id="MBO8467508.1"/>
    </source>
</evidence>
<reference evidence="1" key="1">
    <citation type="submission" date="2020-10" db="EMBL/GenBank/DDBJ databases">
        <authorList>
            <person name="Gilroy R."/>
        </authorList>
    </citation>
    <scope>NUCLEOTIDE SEQUENCE</scope>
    <source>
        <strain evidence="1">B1-15692</strain>
    </source>
</reference>
<dbReference type="EMBL" id="JADIMH010000040">
    <property type="protein sequence ID" value="MBO8467508.1"/>
    <property type="molecule type" value="Genomic_DNA"/>
</dbReference>
<sequence length="654" mass="70907">MTLAKSSAVLQSVTATVLVSFACSCVNEAYDLSKDIDGTMDIQGSISLPIGSTEFMPIGDFLELDQDDQTSSILTTDENGDYRLSVKSDKPIVPDEPISIPEISIDASQLLPDPENPGNAGGFKFPGIRIGSEVNDIIQGLAPDKITDEIVDYLNSQLPPVSEETVSTPISINERLSDDITGIVKDIREIQIDAPIELSIAVEGENLHRGRLFLNGPETNGGRFDITFPDFVVLEGRSSNVTVEDGHILTFNNLEIDVEKPETSSFSFAIVAIDMNALKEGQGYADGTLYIEDNIELSSGLRLSINPRDFVENGTISVPDEITIDMSLNAGSEIAVKSVTAALDLGGYGIEPTEVSIGELPDFLSGDNVTLDLYNPVIRLDVLADEANTPDIHFPEFTLSASLDAFGKDGQSTMDSPISLNDIAISKGMNHVIISRLPVDRIDPVPQDEHYVYREISNLSDIIKVIPDHITISEIEINTAEEYTTVVFPQNGAPLTYDVSVDYSIDVPLAFGKDLNISYSTEFDGWNENFSSTSDSDYRLDLREATIRFDFINSIPLELGLSAEAIDIDGNVMDDIDVSLEGTLAAGNTGSETSTPIIITIRATQEALDRFDGLRLNIEATSGDMEGVTLNKNQGIRLENISANIQGGVQLEIF</sequence>
<dbReference type="PROSITE" id="PS51257">
    <property type="entry name" value="PROKAR_LIPOPROTEIN"/>
    <property type="match status" value="1"/>
</dbReference>
<name>A0A9D9NBM8_9BACT</name>
<dbReference type="AlphaFoldDB" id="A0A9D9NBM8"/>
<evidence type="ECO:0000313" key="2">
    <source>
        <dbReference type="Proteomes" id="UP000823660"/>
    </source>
</evidence>
<evidence type="ECO:0008006" key="3">
    <source>
        <dbReference type="Google" id="ProtNLM"/>
    </source>
</evidence>
<accession>A0A9D9NBM8</accession>
<organism evidence="1 2">
    <name type="scientific">Candidatus Cryptobacteroides faecipullorum</name>
    <dbReference type="NCBI Taxonomy" id="2840764"/>
    <lineage>
        <taxon>Bacteria</taxon>
        <taxon>Pseudomonadati</taxon>
        <taxon>Bacteroidota</taxon>
        <taxon>Bacteroidia</taxon>
        <taxon>Bacteroidales</taxon>
        <taxon>Candidatus Cryptobacteroides</taxon>
    </lineage>
</organism>
<protein>
    <recommendedName>
        <fullName evidence="3">Lipoprotein</fullName>
    </recommendedName>
</protein>
<comment type="caution">
    <text evidence="1">The sequence shown here is derived from an EMBL/GenBank/DDBJ whole genome shotgun (WGS) entry which is preliminary data.</text>
</comment>
<dbReference type="Proteomes" id="UP000823660">
    <property type="component" value="Unassembled WGS sequence"/>
</dbReference>
<proteinExistence type="predicted"/>